<accession>A0A177TVK8</accession>
<organism evidence="2 3">
    <name type="scientific">Tilletia indica</name>
    <dbReference type="NCBI Taxonomy" id="43049"/>
    <lineage>
        <taxon>Eukaryota</taxon>
        <taxon>Fungi</taxon>
        <taxon>Dikarya</taxon>
        <taxon>Basidiomycota</taxon>
        <taxon>Ustilaginomycotina</taxon>
        <taxon>Exobasidiomycetes</taxon>
        <taxon>Tilletiales</taxon>
        <taxon>Tilletiaceae</taxon>
        <taxon>Tilletia</taxon>
    </lineage>
</organism>
<comment type="caution">
    <text evidence="2">The sequence shown here is derived from an EMBL/GenBank/DDBJ whole genome shotgun (WGS) entry which is preliminary data.</text>
</comment>
<protein>
    <recommendedName>
        <fullName evidence="1">DUF7702 domain-containing protein</fullName>
    </recommendedName>
</protein>
<gene>
    <name evidence="2" type="ORF">A4X13_0g6075</name>
</gene>
<proteinExistence type="predicted"/>
<dbReference type="PANTHER" id="PTHR42109:SF2">
    <property type="entry name" value="INTEGRAL MEMBRANE PROTEIN"/>
    <property type="match status" value="1"/>
</dbReference>
<keyword evidence="3" id="KW-1185">Reference proteome</keyword>
<reference evidence="2" key="2">
    <citation type="journal article" date="2019" name="IMA Fungus">
        <title>Genome sequencing and comparison of five Tilletia species to identify candidate genes for the detection of regulated species infecting wheat.</title>
        <authorList>
            <person name="Nguyen H.D.T."/>
            <person name="Sultana T."/>
            <person name="Kesanakurti P."/>
            <person name="Hambleton S."/>
        </authorList>
    </citation>
    <scope>NUCLEOTIDE SEQUENCE</scope>
    <source>
        <strain evidence="2">DAOMC 236416</strain>
    </source>
</reference>
<sequence>MTPPITTAIIVEIVFIPIYAILAPITIYNFLRLRTVKISFGSLLAFAIVRLAGNILAVASWLDNYKNTNLNSWGTILSIIGYSFVFSAALAMYNGAAESTQNDLTAKISKVIHLVNTIGTVLLIIGISKSSDIFKLPPPKDAKLAGLCDVGAVLYIAITVVLAGLAVMSKMARSQSNTQPWAPLMLNSALIALPFLAIRLGWTCYIMFGSHVVNANVWARLICAGIVEVILLVIFNVTGFKLARHFPAMLASSPAPVSAEDPFRQHNEQVEARQQYATPYHAASQNNSSYYYEKPAPPSHQ</sequence>
<name>A0A177TVK8_9BASI</name>
<evidence type="ECO:0000313" key="2">
    <source>
        <dbReference type="EMBL" id="KAE8245126.1"/>
    </source>
</evidence>
<dbReference type="PANTHER" id="PTHR42109">
    <property type="entry name" value="UNPLACED GENOMIC SCAFFOLD UM_SCAF_CONTIG_1.265, WHOLE GENOME SHOTGUN SEQUENCE"/>
    <property type="match status" value="1"/>
</dbReference>
<dbReference type="InterPro" id="IPR056119">
    <property type="entry name" value="DUF7702"/>
</dbReference>
<feature type="domain" description="DUF7702" evidence="1">
    <location>
        <begin position="13"/>
        <end position="243"/>
    </location>
</feature>
<evidence type="ECO:0000313" key="3">
    <source>
        <dbReference type="Proteomes" id="UP000077521"/>
    </source>
</evidence>
<dbReference type="Proteomes" id="UP000077521">
    <property type="component" value="Unassembled WGS sequence"/>
</dbReference>
<dbReference type="EMBL" id="LWDF02000535">
    <property type="protein sequence ID" value="KAE8245126.1"/>
    <property type="molecule type" value="Genomic_DNA"/>
</dbReference>
<reference evidence="2" key="1">
    <citation type="submission" date="2016-04" db="EMBL/GenBank/DDBJ databases">
        <authorList>
            <person name="Nguyen H.D."/>
            <person name="Samba Siva P."/>
            <person name="Cullis J."/>
            <person name="Levesque C.A."/>
            <person name="Hambleton S."/>
        </authorList>
    </citation>
    <scope>NUCLEOTIDE SEQUENCE</scope>
    <source>
        <strain evidence="2">DAOMC 236416</strain>
    </source>
</reference>
<evidence type="ECO:0000259" key="1">
    <source>
        <dbReference type="Pfam" id="PF24800"/>
    </source>
</evidence>
<dbReference type="AlphaFoldDB" id="A0A177TVK8"/>
<dbReference type="Pfam" id="PF24800">
    <property type="entry name" value="DUF7702"/>
    <property type="match status" value="1"/>
</dbReference>